<dbReference type="Pfam" id="PF02581">
    <property type="entry name" value="TMP-TENI"/>
    <property type="match status" value="1"/>
</dbReference>
<dbReference type="PANTHER" id="PTHR20857:SF15">
    <property type="entry name" value="THIAMINE-PHOSPHATE SYNTHASE"/>
    <property type="match status" value="1"/>
</dbReference>
<evidence type="ECO:0000256" key="12">
    <source>
        <dbReference type="RuleBase" id="RU004253"/>
    </source>
</evidence>
<organism evidence="14">
    <name type="scientific">uncultured Pyrinomonadaceae bacterium</name>
    <dbReference type="NCBI Taxonomy" id="2283094"/>
    <lineage>
        <taxon>Bacteria</taxon>
        <taxon>Pseudomonadati</taxon>
        <taxon>Acidobacteriota</taxon>
        <taxon>Blastocatellia</taxon>
        <taxon>Blastocatellales</taxon>
        <taxon>Pyrinomonadaceae</taxon>
        <taxon>environmental samples</taxon>
    </lineage>
</organism>
<sequence length="212" mass="22984">MNFNLPKIYPITDTRIAKISHAAQVQKLIAGGAEIIQLRDKYAAPKDFYEAAKAALAIARRRGVKIIINDRADVALALEADGVHLGQDDLPPDRARKILGERAIIGFSTHNLEQAVAAIKLPINYLAIGPVYATHTKENSEETVGIEGVKMVRDAVGDFPLVAIGGITMENFRDVFRAGASSAAIISDLLRNADVISDKMQKLTSARQIVDK</sequence>
<dbReference type="PANTHER" id="PTHR20857">
    <property type="entry name" value="THIAMINE-PHOSPHATE PYROPHOSPHORYLASE"/>
    <property type="match status" value="1"/>
</dbReference>
<dbReference type="CDD" id="cd00564">
    <property type="entry name" value="TMP_TenI"/>
    <property type="match status" value="1"/>
</dbReference>
<feature type="binding site" evidence="10">
    <location>
        <begin position="37"/>
        <end position="41"/>
    </location>
    <ligand>
        <name>4-amino-2-methyl-5-(diphosphooxymethyl)pyrimidine</name>
        <dbReference type="ChEBI" id="CHEBI:57841"/>
    </ligand>
</feature>
<dbReference type="GO" id="GO:0004789">
    <property type="term" value="F:thiamine-phosphate diphosphorylase activity"/>
    <property type="evidence" value="ECO:0007669"/>
    <property type="project" value="UniProtKB-UniRule"/>
</dbReference>
<feature type="binding site" evidence="10">
    <location>
        <position position="137"/>
    </location>
    <ligand>
        <name>4-amino-2-methyl-5-(diphosphooxymethyl)pyrimidine</name>
        <dbReference type="ChEBI" id="CHEBI:57841"/>
    </ligand>
</feature>
<comment type="pathway">
    <text evidence="2 10 12">Cofactor biosynthesis; thiamine diphosphate biosynthesis; thiamine phosphate from 4-amino-2-methyl-5-diphosphomethylpyrimidine and 4-methyl-5-(2-phosphoethyl)-thiazole: step 1/1.</text>
</comment>
<evidence type="ECO:0000256" key="11">
    <source>
        <dbReference type="RuleBase" id="RU003826"/>
    </source>
</evidence>
<evidence type="ECO:0000256" key="9">
    <source>
        <dbReference type="ARBA" id="ARBA00047883"/>
    </source>
</evidence>
<gene>
    <name evidence="10" type="primary">thiE</name>
    <name evidence="14" type="ORF">AVDCRST_MAG74-3082</name>
</gene>
<dbReference type="InterPro" id="IPR036206">
    <property type="entry name" value="ThiamineP_synth_sf"/>
</dbReference>
<feature type="binding site" evidence="10">
    <location>
        <position position="89"/>
    </location>
    <ligand>
        <name>Mg(2+)</name>
        <dbReference type="ChEBI" id="CHEBI:18420"/>
    </ligand>
</feature>
<evidence type="ECO:0000256" key="6">
    <source>
        <dbReference type="ARBA" id="ARBA00022977"/>
    </source>
</evidence>
<dbReference type="InterPro" id="IPR022998">
    <property type="entry name" value="ThiamineP_synth_TenI"/>
</dbReference>
<dbReference type="GO" id="GO:0000287">
    <property type="term" value="F:magnesium ion binding"/>
    <property type="evidence" value="ECO:0007669"/>
    <property type="project" value="UniProtKB-UniRule"/>
</dbReference>
<reference evidence="14" key="1">
    <citation type="submission" date="2020-02" db="EMBL/GenBank/DDBJ databases">
        <authorList>
            <person name="Meier V. D."/>
        </authorList>
    </citation>
    <scope>NUCLEOTIDE SEQUENCE</scope>
    <source>
        <strain evidence="14">AVDCRST_MAG74</strain>
    </source>
</reference>
<feature type="binding site" evidence="10">
    <location>
        <begin position="134"/>
        <end position="136"/>
    </location>
    <ligand>
        <name>2-[(2R,5Z)-2-carboxy-4-methylthiazol-5(2H)-ylidene]ethyl phosphate</name>
        <dbReference type="ChEBI" id="CHEBI:62899"/>
    </ligand>
</feature>
<evidence type="ECO:0000256" key="10">
    <source>
        <dbReference type="HAMAP-Rule" id="MF_00097"/>
    </source>
</evidence>
<feature type="binding site" evidence="10">
    <location>
        <begin position="186"/>
        <end position="187"/>
    </location>
    <ligand>
        <name>2-[(2R,5Z)-2-carboxy-4-methylthiazol-5(2H)-ylidene]ethyl phosphate</name>
        <dbReference type="ChEBI" id="CHEBI:62899"/>
    </ligand>
</feature>
<dbReference type="AlphaFoldDB" id="A0A6J4PQ99"/>
<evidence type="ECO:0000259" key="13">
    <source>
        <dbReference type="Pfam" id="PF02581"/>
    </source>
</evidence>
<dbReference type="GO" id="GO:0009228">
    <property type="term" value="P:thiamine biosynthetic process"/>
    <property type="evidence" value="ECO:0007669"/>
    <property type="project" value="UniProtKB-KW"/>
</dbReference>
<keyword evidence="6 10" id="KW-0784">Thiamine biosynthesis</keyword>
<evidence type="ECO:0000256" key="2">
    <source>
        <dbReference type="ARBA" id="ARBA00005165"/>
    </source>
</evidence>
<evidence type="ECO:0000256" key="8">
    <source>
        <dbReference type="ARBA" id="ARBA00047851"/>
    </source>
</evidence>
<comment type="catalytic activity">
    <reaction evidence="9 10 11">
        <text>2-[(2R,5Z)-2-carboxy-4-methylthiazol-5(2H)-ylidene]ethyl phosphate + 4-amino-2-methyl-5-(diphosphooxymethyl)pyrimidine + 2 H(+) = thiamine phosphate + CO2 + diphosphate</text>
        <dbReference type="Rhea" id="RHEA:47844"/>
        <dbReference type="ChEBI" id="CHEBI:15378"/>
        <dbReference type="ChEBI" id="CHEBI:16526"/>
        <dbReference type="ChEBI" id="CHEBI:33019"/>
        <dbReference type="ChEBI" id="CHEBI:37575"/>
        <dbReference type="ChEBI" id="CHEBI:57841"/>
        <dbReference type="ChEBI" id="CHEBI:62899"/>
        <dbReference type="EC" id="2.5.1.3"/>
    </reaction>
</comment>
<feature type="binding site" evidence="10">
    <location>
        <position position="70"/>
    </location>
    <ligand>
        <name>Mg(2+)</name>
        <dbReference type="ChEBI" id="CHEBI:18420"/>
    </ligand>
</feature>
<evidence type="ECO:0000256" key="3">
    <source>
        <dbReference type="ARBA" id="ARBA00022679"/>
    </source>
</evidence>
<feature type="binding site" evidence="10">
    <location>
        <position position="69"/>
    </location>
    <ligand>
        <name>4-amino-2-methyl-5-(diphosphooxymethyl)pyrimidine</name>
        <dbReference type="ChEBI" id="CHEBI:57841"/>
    </ligand>
</feature>
<dbReference type="FunFam" id="3.20.20.70:FF:000096">
    <property type="entry name" value="Thiamine-phosphate synthase"/>
    <property type="match status" value="1"/>
</dbReference>
<dbReference type="InterPro" id="IPR034291">
    <property type="entry name" value="TMP_synthase"/>
</dbReference>
<keyword evidence="3 10" id="KW-0808">Transferase</keyword>
<comment type="cofactor">
    <cofactor evidence="10">
        <name>Mg(2+)</name>
        <dbReference type="ChEBI" id="CHEBI:18420"/>
    </cofactor>
    <text evidence="10">Binds 1 Mg(2+) ion per subunit.</text>
</comment>
<dbReference type="InterPro" id="IPR013785">
    <property type="entry name" value="Aldolase_TIM"/>
</dbReference>
<evidence type="ECO:0000256" key="1">
    <source>
        <dbReference type="ARBA" id="ARBA00003814"/>
    </source>
</evidence>
<dbReference type="GO" id="GO:0005737">
    <property type="term" value="C:cytoplasm"/>
    <property type="evidence" value="ECO:0007669"/>
    <property type="project" value="TreeGrafter"/>
</dbReference>
<dbReference type="Gene3D" id="3.20.20.70">
    <property type="entry name" value="Aldolase class I"/>
    <property type="match status" value="1"/>
</dbReference>
<dbReference type="EMBL" id="CADCUR010000276">
    <property type="protein sequence ID" value="CAA9422393.1"/>
    <property type="molecule type" value="Genomic_DNA"/>
</dbReference>
<dbReference type="EC" id="2.5.1.3" evidence="10"/>
<evidence type="ECO:0000256" key="5">
    <source>
        <dbReference type="ARBA" id="ARBA00022842"/>
    </source>
</evidence>
<evidence type="ECO:0000256" key="4">
    <source>
        <dbReference type="ARBA" id="ARBA00022723"/>
    </source>
</evidence>
<evidence type="ECO:0000256" key="7">
    <source>
        <dbReference type="ARBA" id="ARBA00047334"/>
    </source>
</evidence>
<comment type="function">
    <text evidence="1 10">Condenses 4-methyl-5-(beta-hydroxyethyl)thiazole monophosphate (THZ-P) and 2-methyl-4-amino-5-hydroxymethyl pyrimidine pyrophosphate (HMP-PP) to form thiamine monophosphate (TMP).</text>
</comment>
<comment type="catalytic activity">
    <reaction evidence="8 10 11">
        <text>2-(2-carboxy-4-methylthiazol-5-yl)ethyl phosphate + 4-amino-2-methyl-5-(diphosphooxymethyl)pyrimidine + 2 H(+) = thiamine phosphate + CO2 + diphosphate</text>
        <dbReference type="Rhea" id="RHEA:47848"/>
        <dbReference type="ChEBI" id="CHEBI:15378"/>
        <dbReference type="ChEBI" id="CHEBI:16526"/>
        <dbReference type="ChEBI" id="CHEBI:33019"/>
        <dbReference type="ChEBI" id="CHEBI:37575"/>
        <dbReference type="ChEBI" id="CHEBI:57841"/>
        <dbReference type="ChEBI" id="CHEBI:62890"/>
        <dbReference type="EC" id="2.5.1.3"/>
    </reaction>
</comment>
<keyword evidence="4 10" id="KW-0479">Metal-binding</keyword>
<dbReference type="GO" id="GO:0009229">
    <property type="term" value="P:thiamine diphosphate biosynthetic process"/>
    <property type="evidence" value="ECO:0007669"/>
    <property type="project" value="UniProtKB-UniRule"/>
</dbReference>
<feature type="domain" description="Thiamine phosphate synthase/TenI" evidence="13">
    <location>
        <begin position="8"/>
        <end position="188"/>
    </location>
</feature>
<protein>
    <recommendedName>
        <fullName evidence="10">Thiamine-phosphate synthase</fullName>
        <shortName evidence="10">TP synthase</shortName>
        <shortName evidence="10">TPS</shortName>
        <ecNumber evidence="10">2.5.1.3</ecNumber>
    </recommendedName>
    <alternativeName>
        <fullName evidence="10">Thiamine-phosphate pyrophosphorylase</fullName>
        <shortName evidence="10">TMP pyrophosphorylase</shortName>
        <shortName evidence="10">TMP-PPase</shortName>
    </alternativeName>
</protein>
<keyword evidence="5 10" id="KW-0460">Magnesium</keyword>
<dbReference type="UniPathway" id="UPA00060">
    <property type="reaction ID" value="UER00141"/>
</dbReference>
<dbReference type="NCBIfam" id="TIGR00693">
    <property type="entry name" value="thiE"/>
    <property type="match status" value="1"/>
</dbReference>
<comment type="similarity">
    <text evidence="10 11">Belongs to the thiamine-phosphate synthase family.</text>
</comment>
<dbReference type="HAMAP" id="MF_00097">
    <property type="entry name" value="TMP_synthase"/>
    <property type="match status" value="1"/>
</dbReference>
<name>A0A6J4PQ99_9BACT</name>
<dbReference type="SUPFAM" id="SSF51391">
    <property type="entry name" value="Thiamin phosphate synthase"/>
    <property type="match status" value="1"/>
</dbReference>
<feature type="binding site" evidence="10">
    <location>
        <position position="166"/>
    </location>
    <ligand>
        <name>2-[(2R,5Z)-2-carboxy-4-methylthiazol-5(2H)-ylidene]ethyl phosphate</name>
        <dbReference type="ChEBI" id="CHEBI:62899"/>
    </ligand>
</feature>
<comment type="catalytic activity">
    <reaction evidence="7 10 11">
        <text>4-methyl-5-(2-phosphooxyethyl)-thiazole + 4-amino-2-methyl-5-(diphosphooxymethyl)pyrimidine + H(+) = thiamine phosphate + diphosphate</text>
        <dbReference type="Rhea" id="RHEA:22328"/>
        <dbReference type="ChEBI" id="CHEBI:15378"/>
        <dbReference type="ChEBI" id="CHEBI:33019"/>
        <dbReference type="ChEBI" id="CHEBI:37575"/>
        <dbReference type="ChEBI" id="CHEBI:57841"/>
        <dbReference type="ChEBI" id="CHEBI:58296"/>
        <dbReference type="EC" id="2.5.1.3"/>
    </reaction>
</comment>
<proteinExistence type="inferred from homology"/>
<evidence type="ECO:0000313" key="14">
    <source>
        <dbReference type="EMBL" id="CAA9422393.1"/>
    </source>
</evidence>
<feature type="binding site" evidence="10">
    <location>
        <position position="108"/>
    </location>
    <ligand>
        <name>4-amino-2-methyl-5-(diphosphooxymethyl)pyrimidine</name>
        <dbReference type="ChEBI" id="CHEBI:57841"/>
    </ligand>
</feature>
<accession>A0A6J4PQ99</accession>